<evidence type="ECO:0000259" key="4">
    <source>
        <dbReference type="Pfam" id="PF13439"/>
    </source>
</evidence>
<name>A0AAP2DLM5_9BACT</name>
<feature type="domain" description="Glycosyl transferase family 1" evidence="3">
    <location>
        <begin position="177"/>
        <end position="340"/>
    </location>
</feature>
<dbReference type="Gene3D" id="3.40.50.2000">
    <property type="entry name" value="Glycogen Phosphorylase B"/>
    <property type="match status" value="2"/>
</dbReference>
<dbReference type="Proteomes" id="UP001319200">
    <property type="component" value="Unassembled WGS sequence"/>
</dbReference>
<dbReference type="PANTHER" id="PTHR12526">
    <property type="entry name" value="GLYCOSYLTRANSFERASE"/>
    <property type="match status" value="1"/>
</dbReference>
<evidence type="ECO:0000259" key="3">
    <source>
        <dbReference type="Pfam" id="PF00534"/>
    </source>
</evidence>
<dbReference type="SUPFAM" id="SSF53756">
    <property type="entry name" value="UDP-Glycosyltransferase/glycogen phosphorylase"/>
    <property type="match status" value="1"/>
</dbReference>
<dbReference type="GO" id="GO:0016757">
    <property type="term" value="F:glycosyltransferase activity"/>
    <property type="evidence" value="ECO:0007669"/>
    <property type="project" value="UniProtKB-KW"/>
</dbReference>
<dbReference type="EMBL" id="JAHESF010000011">
    <property type="protein sequence ID" value="MBT1697774.1"/>
    <property type="molecule type" value="Genomic_DNA"/>
</dbReference>
<sequence length="370" mass="41624">MPIKLLVISNYIHTVTVRPEAEIILQLQKTGQYDITVMTEAKAEYAQKFRDAGIRVIDFLPTKKFSMDYVRLIRKELKEGKYHVLQAFNNKAMVNSLVAAIGLPVKIVVYRGYTGNISWLDPLMYVKYLSPRVDRIVCLVEAIRQIFRKNLLFNKDKAVTINKGHDVHWYDGVTALDRASLGIPANAFTFVCGANSRRMKGIKYLLQATYFLPADTRIHLMLAGKDMDLPLFKKLIAGSPIKNNIHLLGFRKDILEVVKSNDVFVLPSIYGEAITKSVIEAMSLGVCPLITDIPGNKGLVINNVCGIVVGSKNPRALADQMIFLSENPALAKQYGQAARAHIMNNFNTKDTAVKFDKLYQELYLELQGNR</sequence>
<keyword evidence="2" id="KW-0808">Transferase</keyword>
<evidence type="ECO:0000313" key="6">
    <source>
        <dbReference type="Proteomes" id="UP001319200"/>
    </source>
</evidence>
<dbReference type="RefSeq" id="WP_254163647.1">
    <property type="nucleotide sequence ID" value="NZ_JAHESF010000011.1"/>
</dbReference>
<dbReference type="InterPro" id="IPR028098">
    <property type="entry name" value="Glyco_trans_4-like_N"/>
</dbReference>
<dbReference type="Pfam" id="PF13439">
    <property type="entry name" value="Glyco_transf_4"/>
    <property type="match status" value="1"/>
</dbReference>
<organism evidence="5 6">
    <name type="scientific">Chryseosolibacter histidini</name>
    <dbReference type="NCBI Taxonomy" id="2782349"/>
    <lineage>
        <taxon>Bacteria</taxon>
        <taxon>Pseudomonadati</taxon>
        <taxon>Bacteroidota</taxon>
        <taxon>Cytophagia</taxon>
        <taxon>Cytophagales</taxon>
        <taxon>Chryseotaleaceae</taxon>
        <taxon>Chryseosolibacter</taxon>
    </lineage>
</organism>
<dbReference type="AlphaFoldDB" id="A0AAP2DLM5"/>
<reference evidence="5 6" key="1">
    <citation type="submission" date="2021-05" db="EMBL/GenBank/DDBJ databases">
        <title>A Polyphasic approach of four new species of the genus Ohtaekwangia: Ohtaekwangia histidinii sp. nov., Ohtaekwangia cretensis sp. nov., Ohtaekwangia indiensis sp. nov., Ohtaekwangia reichenbachii sp. nov. from diverse environment.</title>
        <authorList>
            <person name="Octaviana S."/>
        </authorList>
    </citation>
    <scope>NUCLEOTIDE SEQUENCE [LARGE SCALE GENOMIC DNA]</scope>
    <source>
        <strain evidence="5 6">PWU4</strain>
    </source>
</reference>
<evidence type="ECO:0000256" key="1">
    <source>
        <dbReference type="ARBA" id="ARBA00022676"/>
    </source>
</evidence>
<keyword evidence="1" id="KW-0328">Glycosyltransferase</keyword>
<dbReference type="CDD" id="cd03801">
    <property type="entry name" value="GT4_PimA-like"/>
    <property type="match status" value="1"/>
</dbReference>
<gene>
    <name evidence="5" type="ORF">KK083_12855</name>
</gene>
<accession>A0AAP2DLM5</accession>
<proteinExistence type="predicted"/>
<evidence type="ECO:0000256" key="2">
    <source>
        <dbReference type="ARBA" id="ARBA00022679"/>
    </source>
</evidence>
<comment type="caution">
    <text evidence="5">The sequence shown here is derived from an EMBL/GenBank/DDBJ whole genome shotgun (WGS) entry which is preliminary data.</text>
</comment>
<dbReference type="Pfam" id="PF00534">
    <property type="entry name" value="Glycos_transf_1"/>
    <property type="match status" value="1"/>
</dbReference>
<keyword evidence="6" id="KW-1185">Reference proteome</keyword>
<dbReference type="PANTHER" id="PTHR12526:SF629">
    <property type="entry name" value="TEICHURONIC ACID BIOSYNTHESIS GLYCOSYLTRANSFERASE TUAH-RELATED"/>
    <property type="match status" value="1"/>
</dbReference>
<dbReference type="InterPro" id="IPR001296">
    <property type="entry name" value="Glyco_trans_1"/>
</dbReference>
<feature type="domain" description="Glycosyltransferase subfamily 4-like N-terminal" evidence="4">
    <location>
        <begin position="27"/>
        <end position="167"/>
    </location>
</feature>
<evidence type="ECO:0000313" key="5">
    <source>
        <dbReference type="EMBL" id="MBT1697774.1"/>
    </source>
</evidence>
<protein>
    <submittedName>
        <fullName evidence="5">Glycosyltransferase family 4 protein</fullName>
    </submittedName>
</protein>